<sequence length="81" mass="8753">MVEINLWSGLRRFTDGELVVEVEADTIGKALDALIEKYPGLAPVIEAGISVAVDGEITTAGRNIPVRPDSEVYLMRRLKGG</sequence>
<reference evidence="1 2" key="1">
    <citation type="submission" date="2020-01" db="EMBL/GenBank/DDBJ databases">
        <authorList>
            <person name="Chen S."/>
        </authorList>
    </citation>
    <scope>NUCLEOTIDE SEQUENCE [LARGE SCALE GENOMIC DNA]</scope>
    <source>
        <strain evidence="1 2">GS-10</strain>
    </source>
</reference>
<evidence type="ECO:0008006" key="3">
    <source>
        <dbReference type="Google" id="ProtNLM"/>
    </source>
</evidence>
<dbReference type="RefSeq" id="WP_160974771.1">
    <property type="nucleotide sequence ID" value="NZ_WWEN01000008.1"/>
</dbReference>
<dbReference type="InterPro" id="IPR012675">
    <property type="entry name" value="Beta-grasp_dom_sf"/>
</dbReference>
<evidence type="ECO:0000313" key="1">
    <source>
        <dbReference type="EMBL" id="MYM56858.1"/>
    </source>
</evidence>
<organism evidence="1 2">
    <name type="scientific">Thalassovita mangrovi</name>
    <dbReference type="NCBI Taxonomy" id="2692236"/>
    <lineage>
        <taxon>Bacteria</taxon>
        <taxon>Pseudomonadati</taxon>
        <taxon>Pseudomonadota</taxon>
        <taxon>Alphaproteobacteria</taxon>
        <taxon>Rhodobacterales</taxon>
        <taxon>Roseobacteraceae</taxon>
        <taxon>Thalassovita</taxon>
    </lineage>
</organism>
<dbReference type="Proteomes" id="UP000479043">
    <property type="component" value="Unassembled WGS sequence"/>
</dbReference>
<gene>
    <name evidence="1" type="ORF">GR167_16195</name>
</gene>
<accession>A0A6L8LLF1</accession>
<dbReference type="EMBL" id="WWEN01000008">
    <property type="protein sequence ID" value="MYM56858.1"/>
    <property type="molecule type" value="Genomic_DNA"/>
</dbReference>
<protein>
    <recommendedName>
        <fullName evidence="3">ThiS family protein</fullName>
    </recommendedName>
</protein>
<dbReference type="AlphaFoldDB" id="A0A6L8LLF1"/>
<dbReference type="Gene3D" id="3.10.20.30">
    <property type="match status" value="1"/>
</dbReference>
<keyword evidence="2" id="KW-1185">Reference proteome</keyword>
<dbReference type="InterPro" id="IPR003749">
    <property type="entry name" value="ThiS/MoaD-like"/>
</dbReference>
<dbReference type="InterPro" id="IPR016155">
    <property type="entry name" value="Mopterin_synth/thiamin_S_b"/>
</dbReference>
<name>A0A6L8LLF1_9RHOB</name>
<comment type="caution">
    <text evidence="1">The sequence shown here is derived from an EMBL/GenBank/DDBJ whole genome shotgun (WGS) entry which is preliminary data.</text>
</comment>
<evidence type="ECO:0000313" key="2">
    <source>
        <dbReference type="Proteomes" id="UP000479043"/>
    </source>
</evidence>
<proteinExistence type="predicted"/>
<dbReference type="SUPFAM" id="SSF54285">
    <property type="entry name" value="MoaD/ThiS"/>
    <property type="match status" value="1"/>
</dbReference>
<dbReference type="CDD" id="cd17040">
    <property type="entry name" value="Ubl_MoaD_like"/>
    <property type="match status" value="1"/>
</dbReference>
<dbReference type="Pfam" id="PF02597">
    <property type="entry name" value="ThiS"/>
    <property type="match status" value="1"/>
</dbReference>